<dbReference type="SUPFAM" id="SSF47616">
    <property type="entry name" value="GST C-terminal domain-like"/>
    <property type="match status" value="1"/>
</dbReference>
<dbReference type="Proteomes" id="UP000187283">
    <property type="component" value="Unassembled WGS sequence"/>
</dbReference>
<dbReference type="AlphaFoldDB" id="A0A1R1XG10"/>
<dbReference type="InterPro" id="IPR004046">
    <property type="entry name" value="GST_C"/>
</dbReference>
<organism evidence="2 3">
    <name type="scientific">Smittium culicis</name>
    <dbReference type="NCBI Taxonomy" id="133412"/>
    <lineage>
        <taxon>Eukaryota</taxon>
        <taxon>Fungi</taxon>
        <taxon>Fungi incertae sedis</taxon>
        <taxon>Zoopagomycota</taxon>
        <taxon>Kickxellomycotina</taxon>
        <taxon>Harpellomycetes</taxon>
        <taxon>Harpellales</taxon>
        <taxon>Legeriomycetaceae</taxon>
        <taxon>Smittium</taxon>
    </lineage>
</organism>
<keyword evidence="3" id="KW-1185">Reference proteome</keyword>
<dbReference type="Gene3D" id="3.40.30.10">
    <property type="entry name" value="Glutaredoxin"/>
    <property type="match status" value="1"/>
</dbReference>
<dbReference type="Gene3D" id="1.20.1050.10">
    <property type="match status" value="1"/>
</dbReference>
<protein>
    <recommendedName>
        <fullName evidence="1">Glutathione S-transferase C-terminal domain-containing protein</fullName>
    </recommendedName>
</protein>
<evidence type="ECO:0000313" key="3">
    <source>
        <dbReference type="Proteomes" id="UP000187283"/>
    </source>
</evidence>
<evidence type="ECO:0000313" key="2">
    <source>
        <dbReference type="EMBL" id="OMJ13562.1"/>
    </source>
</evidence>
<sequence>MASRKGKLCLVESTEIERYLSRKFGFLPSDNQTAAILESYALKISDSYEAFTYHATKARTAESNAAMEDQLRFLFEKHENILAANPSGHCYGNTISYPDVVLYTLYNQAKLSNNTSLFNQSECRQIMKLVASLDSNEKIAAGIATVA</sequence>
<dbReference type="STRING" id="133412.A0A1R1XG10"/>
<dbReference type="InterPro" id="IPR036282">
    <property type="entry name" value="Glutathione-S-Trfase_C_sf"/>
</dbReference>
<dbReference type="OrthoDB" id="414243at2759"/>
<feature type="domain" description="Glutathione S-transferase C-terminal" evidence="1">
    <location>
        <begin position="51"/>
        <end position="141"/>
    </location>
</feature>
<name>A0A1R1XG10_9FUNG</name>
<gene>
    <name evidence="2" type="ORF">AYI70_g8419</name>
</gene>
<reference evidence="2 3" key="1">
    <citation type="submission" date="2017-01" db="EMBL/GenBank/DDBJ databases">
        <authorList>
            <person name="Mah S.A."/>
            <person name="Swanson W.J."/>
            <person name="Moy G.W."/>
            <person name="Vacquier V.D."/>
        </authorList>
    </citation>
    <scope>NUCLEOTIDE SEQUENCE [LARGE SCALE GENOMIC DNA]</scope>
    <source>
        <strain evidence="2 3">GSMNP</strain>
    </source>
</reference>
<comment type="caution">
    <text evidence="2">The sequence shown here is derived from an EMBL/GenBank/DDBJ whole genome shotgun (WGS) entry which is preliminary data.</text>
</comment>
<dbReference type="Pfam" id="PF14497">
    <property type="entry name" value="GST_C_3"/>
    <property type="match status" value="1"/>
</dbReference>
<accession>A0A1R1XG10</accession>
<evidence type="ECO:0000259" key="1">
    <source>
        <dbReference type="Pfam" id="PF14497"/>
    </source>
</evidence>
<dbReference type="EMBL" id="LSSN01003442">
    <property type="protein sequence ID" value="OMJ13562.1"/>
    <property type="molecule type" value="Genomic_DNA"/>
</dbReference>
<proteinExistence type="predicted"/>